<evidence type="ECO:0000313" key="1">
    <source>
        <dbReference type="EMBL" id="KKP49798.1"/>
    </source>
</evidence>
<evidence type="ECO:0008006" key="3">
    <source>
        <dbReference type="Google" id="ProtNLM"/>
    </source>
</evidence>
<dbReference type="Gene3D" id="1.20.1440.60">
    <property type="entry name" value="23S rRNA-intervening sequence"/>
    <property type="match status" value="1"/>
</dbReference>
<gene>
    <name evidence="1" type="ORF">UR42_C0032G0010</name>
</gene>
<sequence>MTENQIRQLIKSATSIGANYMEANGSVSKRDFKSKISICKKEAKETTYWLRILINLFPNKKDELKILWSEAQELLLIFSAIIKNS</sequence>
<accession>A0A0F9ZZM3</accession>
<dbReference type="Pfam" id="PF05635">
    <property type="entry name" value="23S_rRNA_IVP"/>
    <property type="match status" value="1"/>
</dbReference>
<protein>
    <recommendedName>
        <fullName evidence="3">Four helix bundle protein</fullName>
    </recommendedName>
</protein>
<name>A0A0F9ZZM3_9BACT</name>
<dbReference type="SUPFAM" id="SSF158446">
    <property type="entry name" value="IVS-encoded protein-like"/>
    <property type="match status" value="1"/>
</dbReference>
<organism evidence="1 2">
    <name type="scientific">Candidatus Roizmanbacteria bacterium GW2011_GWA2_33_33</name>
    <dbReference type="NCBI Taxonomy" id="1618476"/>
    <lineage>
        <taxon>Bacteria</taxon>
        <taxon>Candidatus Roizmaniibacteriota</taxon>
    </lineage>
</organism>
<proteinExistence type="predicted"/>
<dbReference type="Proteomes" id="UP000034045">
    <property type="component" value="Unassembled WGS sequence"/>
</dbReference>
<evidence type="ECO:0000313" key="2">
    <source>
        <dbReference type="Proteomes" id="UP000034045"/>
    </source>
</evidence>
<dbReference type="PANTHER" id="PTHR38471:SF2">
    <property type="entry name" value="FOUR HELIX BUNDLE PROTEIN"/>
    <property type="match status" value="1"/>
</dbReference>
<comment type="caution">
    <text evidence="1">The sequence shown here is derived from an EMBL/GenBank/DDBJ whole genome shotgun (WGS) entry which is preliminary data.</text>
</comment>
<dbReference type="AlphaFoldDB" id="A0A0F9ZZM3"/>
<dbReference type="InterPro" id="IPR012657">
    <property type="entry name" value="23S_rRNA-intervening_sequence"/>
</dbReference>
<dbReference type="NCBIfam" id="TIGR02436">
    <property type="entry name" value="four helix bundle protein"/>
    <property type="match status" value="1"/>
</dbReference>
<dbReference type="EMBL" id="LBPD01000032">
    <property type="protein sequence ID" value="KKP49798.1"/>
    <property type="molecule type" value="Genomic_DNA"/>
</dbReference>
<dbReference type="PANTHER" id="PTHR38471">
    <property type="entry name" value="FOUR HELIX BUNDLE PROTEIN"/>
    <property type="match status" value="1"/>
</dbReference>
<dbReference type="InterPro" id="IPR036583">
    <property type="entry name" value="23S_rRNA_IVS_sf"/>
</dbReference>
<reference evidence="1 2" key="1">
    <citation type="journal article" date="2015" name="Nature">
        <title>rRNA introns, odd ribosomes, and small enigmatic genomes across a large radiation of phyla.</title>
        <authorList>
            <person name="Brown C.T."/>
            <person name="Hug L.A."/>
            <person name="Thomas B.C."/>
            <person name="Sharon I."/>
            <person name="Castelle C.J."/>
            <person name="Singh A."/>
            <person name="Wilkins M.J."/>
            <person name="Williams K.H."/>
            <person name="Banfield J.F."/>
        </authorList>
    </citation>
    <scope>NUCLEOTIDE SEQUENCE [LARGE SCALE GENOMIC DNA]</scope>
</reference>